<proteinExistence type="predicted"/>
<protein>
    <submittedName>
        <fullName evidence="1">Uncharacterized protein</fullName>
    </submittedName>
</protein>
<organism evidence="1">
    <name type="scientific">uncultured Pleomorphomonas sp</name>
    <dbReference type="NCBI Taxonomy" id="442121"/>
    <lineage>
        <taxon>Bacteria</taxon>
        <taxon>Pseudomonadati</taxon>
        <taxon>Pseudomonadota</taxon>
        <taxon>Alphaproteobacteria</taxon>
        <taxon>Hyphomicrobiales</taxon>
        <taxon>Pleomorphomonadaceae</taxon>
        <taxon>Pleomorphomonas</taxon>
        <taxon>environmental samples</taxon>
    </lineage>
</organism>
<sequence>MVVSSKQGFTTHLEFEGLPPIPVVCRVRAGFRSDGSLSVEGEADVEQDFTCLIGVCGRISLGAGRRKIGVRIAAADAEHGIIRFLIREPAVDAVA</sequence>
<reference evidence="1" key="1">
    <citation type="submission" date="2016-08" db="EMBL/GenBank/DDBJ databases">
        <authorList>
            <person name="Seilhamer J.J."/>
        </authorList>
    </citation>
    <scope>NUCLEOTIDE SEQUENCE</scope>
    <source>
        <strain evidence="1">86</strain>
    </source>
</reference>
<gene>
    <name evidence="1" type="ORF">KL86PLE_10093</name>
</gene>
<name>A0A212KY88_9HYPH</name>
<dbReference type="RefSeq" id="WP_100082014.1">
    <property type="nucleotide sequence ID" value="NZ_LT608334.1"/>
</dbReference>
<evidence type="ECO:0000313" key="1">
    <source>
        <dbReference type="EMBL" id="SCM70271.1"/>
    </source>
</evidence>
<accession>A0A212KY88</accession>
<dbReference type="EMBL" id="FMJD01000001">
    <property type="protein sequence ID" value="SCM70271.1"/>
    <property type="molecule type" value="Genomic_DNA"/>
</dbReference>
<dbReference type="AlphaFoldDB" id="A0A212KY88"/>